<dbReference type="OrthoDB" id="5933722at2"/>
<dbReference type="AlphaFoldDB" id="A0A4Q5M377"/>
<evidence type="ECO:0000256" key="3">
    <source>
        <dbReference type="ARBA" id="ARBA00022692"/>
    </source>
</evidence>
<keyword evidence="10" id="KW-1185">Reference proteome</keyword>
<dbReference type="PANTHER" id="PTHR30572">
    <property type="entry name" value="MEMBRANE COMPONENT OF TRANSPORTER-RELATED"/>
    <property type="match status" value="1"/>
</dbReference>
<keyword evidence="3 6" id="KW-0812">Transmembrane</keyword>
<keyword evidence="5 6" id="KW-0472">Membrane</keyword>
<organism evidence="9 10">
    <name type="scientific">Emticicia agri</name>
    <dbReference type="NCBI Taxonomy" id="2492393"/>
    <lineage>
        <taxon>Bacteria</taxon>
        <taxon>Pseudomonadati</taxon>
        <taxon>Bacteroidota</taxon>
        <taxon>Cytophagia</taxon>
        <taxon>Cytophagales</taxon>
        <taxon>Leadbetterellaceae</taxon>
        <taxon>Emticicia</taxon>
    </lineage>
</organism>
<feature type="domain" description="MacB-like periplasmic core" evidence="8">
    <location>
        <begin position="530"/>
        <end position="622"/>
    </location>
</feature>
<feature type="transmembrane region" description="Helical" evidence="6">
    <location>
        <begin position="311"/>
        <end position="335"/>
    </location>
</feature>
<dbReference type="InterPro" id="IPR003838">
    <property type="entry name" value="ABC3_permease_C"/>
</dbReference>
<keyword evidence="4 6" id="KW-1133">Transmembrane helix</keyword>
<dbReference type="Pfam" id="PF02687">
    <property type="entry name" value="FtsX"/>
    <property type="match status" value="2"/>
</dbReference>
<feature type="transmembrane region" description="Helical" evidence="6">
    <location>
        <begin position="776"/>
        <end position="802"/>
    </location>
</feature>
<feature type="transmembrane region" description="Helical" evidence="6">
    <location>
        <begin position="356"/>
        <end position="383"/>
    </location>
</feature>
<evidence type="ECO:0000256" key="2">
    <source>
        <dbReference type="ARBA" id="ARBA00022475"/>
    </source>
</evidence>
<accession>A0A4Q5M377</accession>
<dbReference type="GO" id="GO:0022857">
    <property type="term" value="F:transmembrane transporter activity"/>
    <property type="evidence" value="ECO:0007669"/>
    <property type="project" value="TreeGrafter"/>
</dbReference>
<feature type="transmembrane region" description="Helical" evidence="6">
    <location>
        <begin position="455"/>
        <end position="475"/>
    </location>
</feature>
<feature type="transmembrane region" description="Helical" evidence="6">
    <location>
        <begin position="403"/>
        <end position="428"/>
    </location>
</feature>
<dbReference type="Proteomes" id="UP000293162">
    <property type="component" value="Unassembled WGS sequence"/>
</dbReference>
<dbReference type="Pfam" id="PF12704">
    <property type="entry name" value="MacB_PCD"/>
    <property type="match status" value="2"/>
</dbReference>
<dbReference type="PANTHER" id="PTHR30572:SF18">
    <property type="entry name" value="ABC-TYPE MACROLIDE FAMILY EXPORT SYSTEM PERMEASE COMPONENT 2"/>
    <property type="match status" value="1"/>
</dbReference>
<evidence type="ECO:0000256" key="4">
    <source>
        <dbReference type="ARBA" id="ARBA00022989"/>
    </source>
</evidence>
<feature type="transmembrane region" description="Helical" evidence="6">
    <location>
        <begin position="740"/>
        <end position="764"/>
    </location>
</feature>
<dbReference type="EMBL" id="SEWF01000005">
    <property type="protein sequence ID" value="RYU96761.1"/>
    <property type="molecule type" value="Genomic_DNA"/>
</dbReference>
<evidence type="ECO:0000256" key="5">
    <source>
        <dbReference type="ARBA" id="ARBA00023136"/>
    </source>
</evidence>
<protein>
    <submittedName>
        <fullName evidence="9">FtsX-like permease family protein</fullName>
    </submittedName>
</protein>
<dbReference type="InterPro" id="IPR025857">
    <property type="entry name" value="MacB_PCD"/>
</dbReference>
<reference evidence="9 10" key="1">
    <citation type="submission" date="2019-02" db="EMBL/GenBank/DDBJ databases">
        <title>Bacterial novel species Emticicia sp. 17J42-9 isolated from soil.</title>
        <authorList>
            <person name="Jung H.-Y."/>
        </authorList>
    </citation>
    <scope>NUCLEOTIDE SEQUENCE [LARGE SCALE GENOMIC DNA]</scope>
    <source>
        <strain evidence="9 10">17J42-9</strain>
    </source>
</reference>
<feature type="transmembrane region" description="Helical" evidence="6">
    <location>
        <begin position="696"/>
        <end position="720"/>
    </location>
</feature>
<evidence type="ECO:0000256" key="1">
    <source>
        <dbReference type="ARBA" id="ARBA00004651"/>
    </source>
</evidence>
<dbReference type="InterPro" id="IPR050250">
    <property type="entry name" value="Macrolide_Exporter_MacB"/>
</dbReference>
<gene>
    <name evidence="9" type="ORF">EWM59_04290</name>
</gene>
<keyword evidence="2" id="KW-1003">Cell membrane</keyword>
<evidence type="ECO:0000256" key="6">
    <source>
        <dbReference type="SAM" id="Phobius"/>
    </source>
</evidence>
<feature type="domain" description="ABC3 transporter permease C-terminal" evidence="7">
    <location>
        <begin position="316"/>
        <end position="431"/>
    </location>
</feature>
<dbReference type="RefSeq" id="WP_130019720.1">
    <property type="nucleotide sequence ID" value="NZ_SEWF01000005.1"/>
</dbReference>
<feature type="domain" description="MacB-like periplasmic core" evidence="8">
    <location>
        <begin position="46"/>
        <end position="265"/>
    </location>
</feature>
<feature type="domain" description="ABC3 transporter permease C-terminal" evidence="7">
    <location>
        <begin position="699"/>
        <end position="813"/>
    </location>
</feature>
<dbReference type="GO" id="GO:0005886">
    <property type="term" value="C:plasma membrane"/>
    <property type="evidence" value="ECO:0007669"/>
    <property type="project" value="UniProtKB-SubCell"/>
</dbReference>
<sequence length="820" mass="91572">MKKKLPPSVNSTGQIQDFFRKILEPAMFKNYFKTATRNLAKNRFFTILNVFGLAVGMSLNLLFVAMIVFIYQFDNFHPNKEHLYRIITHVQDRQDNPSFASVPIGAAQLLKSNFAGVEKVVRIHQSLPRNVRYAEMNISLNGYFVDAAYLSMFNFPLLQGNAATSLANPNTMVITDAAAARIFGDKNPIGELVSIEPYGEVMVTGVAKNMPKNSHLRVEALVSFATLTSYHGGSFTNDEKNWNNFRNSYAYLQLSDNTSPSALEAFLNGIAKEKYTKPEFQASFELQRFDKIVPGPELDNDMGNEWSYQEMLLIGVIPMIIFFAACSNYVSLAISQSLKRMKEMGVRKVMGARKRHIFMQFMMESTIIMLLAVILSYFFFEIIRGETLSLFNGLDWVDLNPTFGTFAGFITFAILVGFVSGIVPALHFSKTGAVQALKGKELQTKTSRLFSLRKLVITFQFILSLGFTFAVFIMAQQHRYSINYDFGFDREKILNVDLQQADPQLVRNEFGKLSSISMISLSSHPLGVGSVPGLYVKRVANADSIDASKMSVDENFITNMGLLLVLGRNFTNDAGENSHSIIINEVFAKKLSPNDASGAIDQVVILPDKRKVRVVGILKDFHYASLQSPIGNFFFEYAPEHFNYANFQLQSTNQSHAFPEMEAAWKAVGKGSRFKAEFLTDQIRDAYSSYNKMMELWGFMGVLAITIACLGLLGTVVFTIKNRVKEVSIRKVMGASSGSLVYLLSKDFIMLLGIAGVVTIPGVYLLMELMLQEAQYYHATIGAFEAIISLAVVLSLGLITIFSQTLKAANTNPVDNLRVD</sequence>
<comment type="subcellular location">
    <subcellularLocation>
        <location evidence="1">Cell membrane</location>
        <topology evidence="1">Multi-pass membrane protein</topology>
    </subcellularLocation>
</comment>
<proteinExistence type="predicted"/>
<evidence type="ECO:0000313" key="9">
    <source>
        <dbReference type="EMBL" id="RYU96761.1"/>
    </source>
</evidence>
<feature type="transmembrane region" description="Helical" evidence="6">
    <location>
        <begin position="47"/>
        <end position="71"/>
    </location>
</feature>
<evidence type="ECO:0000259" key="8">
    <source>
        <dbReference type="Pfam" id="PF12704"/>
    </source>
</evidence>
<evidence type="ECO:0000259" key="7">
    <source>
        <dbReference type="Pfam" id="PF02687"/>
    </source>
</evidence>
<name>A0A4Q5M377_9BACT</name>
<comment type="caution">
    <text evidence="9">The sequence shown here is derived from an EMBL/GenBank/DDBJ whole genome shotgun (WGS) entry which is preliminary data.</text>
</comment>
<evidence type="ECO:0000313" key="10">
    <source>
        <dbReference type="Proteomes" id="UP000293162"/>
    </source>
</evidence>